<reference evidence="1" key="1">
    <citation type="journal article" date="2023" name="Science">
        <title>Genome structures resolve the early diversification of teleost fishes.</title>
        <authorList>
            <person name="Parey E."/>
            <person name="Louis A."/>
            <person name="Montfort J."/>
            <person name="Bouchez O."/>
            <person name="Roques C."/>
            <person name="Iampietro C."/>
            <person name="Lluch J."/>
            <person name="Castinel A."/>
            <person name="Donnadieu C."/>
            <person name="Desvignes T."/>
            <person name="Floi Bucao C."/>
            <person name="Jouanno E."/>
            <person name="Wen M."/>
            <person name="Mejri S."/>
            <person name="Dirks R."/>
            <person name="Jansen H."/>
            <person name="Henkel C."/>
            <person name="Chen W.J."/>
            <person name="Zahm M."/>
            <person name="Cabau C."/>
            <person name="Klopp C."/>
            <person name="Thompson A.W."/>
            <person name="Robinson-Rechavi M."/>
            <person name="Braasch I."/>
            <person name="Lecointre G."/>
            <person name="Bobe J."/>
            <person name="Postlethwait J.H."/>
            <person name="Berthelot C."/>
            <person name="Roest Crollius H."/>
            <person name="Guiguen Y."/>
        </authorList>
    </citation>
    <scope>NUCLEOTIDE SEQUENCE</scope>
    <source>
        <strain evidence="1">NC1722</strain>
    </source>
</reference>
<proteinExistence type="predicted"/>
<accession>A0AAD7RAW4</accession>
<sequence length="69" mass="8036">MWSESAGEESVSQRLQRGIQLEWSQTQILTGLHSLKERFQQGNESPETSGKHECWRAEDERVYDRNLTA</sequence>
<protein>
    <submittedName>
        <fullName evidence="1">Uncharacterized protein</fullName>
    </submittedName>
</protein>
<organism evidence="1 2">
    <name type="scientific">Aldrovandia affinis</name>
    <dbReference type="NCBI Taxonomy" id="143900"/>
    <lineage>
        <taxon>Eukaryota</taxon>
        <taxon>Metazoa</taxon>
        <taxon>Chordata</taxon>
        <taxon>Craniata</taxon>
        <taxon>Vertebrata</taxon>
        <taxon>Euteleostomi</taxon>
        <taxon>Actinopterygii</taxon>
        <taxon>Neopterygii</taxon>
        <taxon>Teleostei</taxon>
        <taxon>Notacanthiformes</taxon>
        <taxon>Halosauridae</taxon>
        <taxon>Aldrovandia</taxon>
    </lineage>
</organism>
<dbReference type="AlphaFoldDB" id="A0AAD7RAW4"/>
<dbReference type="EMBL" id="JAINUG010000378">
    <property type="protein sequence ID" value="KAJ8372970.1"/>
    <property type="molecule type" value="Genomic_DNA"/>
</dbReference>
<comment type="caution">
    <text evidence="1">The sequence shown here is derived from an EMBL/GenBank/DDBJ whole genome shotgun (WGS) entry which is preliminary data.</text>
</comment>
<evidence type="ECO:0000313" key="1">
    <source>
        <dbReference type="EMBL" id="KAJ8372970.1"/>
    </source>
</evidence>
<keyword evidence="2" id="KW-1185">Reference proteome</keyword>
<dbReference type="Proteomes" id="UP001221898">
    <property type="component" value="Unassembled WGS sequence"/>
</dbReference>
<gene>
    <name evidence="1" type="ORF">AAFF_G00272510</name>
</gene>
<evidence type="ECO:0000313" key="2">
    <source>
        <dbReference type="Proteomes" id="UP001221898"/>
    </source>
</evidence>
<name>A0AAD7RAW4_9TELE</name>